<evidence type="ECO:0000256" key="2">
    <source>
        <dbReference type="SAM" id="MobiDB-lite"/>
    </source>
</evidence>
<reference evidence="5" key="1">
    <citation type="submission" date="2016-05" db="EMBL/GenBank/DDBJ databases">
        <authorList>
            <person name="Lavstsen T."/>
            <person name="Jespersen J.S."/>
        </authorList>
    </citation>
    <scope>NUCLEOTIDE SEQUENCE [LARGE SCALE GENOMIC DNA]</scope>
</reference>
<evidence type="ECO:0000313" key="4">
    <source>
        <dbReference type="EMBL" id="SBO26961.1"/>
    </source>
</evidence>
<dbReference type="AlphaFoldDB" id="A0A1A7W492"/>
<evidence type="ECO:0000256" key="1">
    <source>
        <dbReference type="SAM" id="Coils"/>
    </source>
</evidence>
<feature type="transmembrane region" description="Helical" evidence="3">
    <location>
        <begin position="47"/>
        <end position="68"/>
    </location>
</feature>
<dbReference type="Proteomes" id="UP000182128">
    <property type="component" value="Unassembled WGS sequence"/>
</dbReference>
<name>A0A1A7W492_PLAKH</name>
<accession>A0A1A7W492</accession>
<dbReference type="EMBL" id="CWHR02000025">
    <property type="protein sequence ID" value="SBO29273.1"/>
    <property type="molecule type" value="Genomic_DNA"/>
</dbReference>
<keyword evidence="3" id="KW-0472">Membrane</keyword>
<evidence type="ECO:0000313" key="5">
    <source>
        <dbReference type="EMBL" id="SBO29273.1"/>
    </source>
</evidence>
<dbReference type="OrthoDB" id="387585at2759"/>
<reference evidence="6 7" key="2">
    <citation type="submission" date="2016-05" db="EMBL/GenBank/DDBJ databases">
        <authorList>
            <person name="Sharaf H."/>
        </authorList>
    </citation>
    <scope>NUCLEOTIDE SEQUENCE [LARGE SCALE GENOMIC DNA]</scope>
    <source>
        <strain evidence="6 7">H</strain>
    </source>
</reference>
<keyword evidence="3" id="KW-0812">Transmembrane</keyword>
<organism evidence="5 7">
    <name type="scientific">Plasmodium knowlesi (strain H)</name>
    <dbReference type="NCBI Taxonomy" id="5851"/>
    <lineage>
        <taxon>Eukaryota</taxon>
        <taxon>Sar</taxon>
        <taxon>Alveolata</taxon>
        <taxon>Apicomplexa</taxon>
        <taxon>Aconoidasida</taxon>
        <taxon>Haemosporida</taxon>
        <taxon>Plasmodiidae</taxon>
        <taxon>Plasmodium</taxon>
        <taxon>Plasmodium (Plasmodium)</taxon>
    </lineage>
</organism>
<feature type="region of interest" description="Disordered" evidence="2">
    <location>
        <begin position="1"/>
        <end position="27"/>
    </location>
</feature>
<dbReference type="Proteomes" id="UP000182142">
    <property type="component" value="Unassembled WGS sequence"/>
</dbReference>
<gene>
    <name evidence="4" type="ORF">PKNA1_C2_0734500</name>
    <name evidence="5" type="ORF">PKNA1_H1_0734500</name>
</gene>
<evidence type="ECO:0000256" key="3">
    <source>
        <dbReference type="SAM" id="Phobius"/>
    </source>
</evidence>
<protein>
    <submittedName>
        <fullName evidence="5">Uncharacterized protein</fullName>
    </submittedName>
</protein>
<evidence type="ECO:0000313" key="6">
    <source>
        <dbReference type="Proteomes" id="UP000182128"/>
    </source>
</evidence>
<sequence>MFRPNNGAGGNTNFPGPRLAGLPPIPPPTPPHTFDSFAKNKVFTPFLILYFTLIYILSVVRNGCMLIYNKGYDQFRKLYDSPMNTDGRMTNNGWYSYGNTYGSPHLNSPKMISGNDFRGNGKENSQHGINRTKKKGPVLYGLLDEEQGHSIRIKSGELYKGIKPFRNQPNARMDREYDDDEFTDDESELELEDDYYDGDYDFFDYGNGDYDLDISNIPNGKMSWQEKYFKKQDVNENGRTNEQSELKELMKNEMKTKILNELINQFNSKQMDTTTQQGKENAQVALNLQILQAILKDEITTQTEANTNFINREAPKSLSQLNLELTDAENKYTEKKKEQEQKVTQMEKIEEEINQIKKQIENVKHKRNIYVDPNEEYRQLLFLYPQNKMLQEQEKTGLLMELEKKYKVKEEEKENLLKNMQEMKKELQCASNEVQVLRARIKVKERREKYNKKVNQPSSQLPWVVAEEQVKSQAKSQAQAKAKVEAYVPNTPDMPNLPQLSSTPSLKSLSTHLKGAVLPSWVEDLPEPVKMGILSDLQQKLEMMEPKIHTEADQIEQQVNCVY</sequence>
<dbReference type="EMBL" id="CWHQ02000024">
    <property type="protein sequence ID" value="SBO26961.1"/>
    <property type="molecule type" value="Genomic_DNA"/>
</dbReference>
<dbReference type="VEuPathDB" id="PlasmoDB:PKNH_0734500"/>
<evidence type="ECO:0000313" key="7">
    <source>
        <dbReference type="Proteomes" id="UP000182142"/>
    </source>
</evidence>
<feature type="coiled-coil region" evidence="1">
    <location>
        <begin position="399"/>
        <end position="447"/>
    </location>
</feature>
<feature type="coiled-coil region" evidence="1">
    <location>
        <begin position="318"/>
        <end position="366"/>
    </location>
</feature>
<proteinExistence type="predicted"/>
<keyword evidence="3" id="KW-1133">Transmembrane helix</keyword>
<keyword evidence="1" id="KW-0175">Coiled coil</keyword>